<proteinExistence type="predicted"/>
<evidence type="ECO:0000313" key="2">
    <source>
        <dbReference type="EMBL" id="MEZ3183145.1"/>
    </source>
</evidence>
<organism evidence="2 3">
    <name type="scientific">Streptomyces pimonensis</name>
    <dbReference type="NCBI Taxonomy" id="2860288"/>
    <lineage>
        <taxon>Bacteria</taxon>
        <taxon>Bacillati</taxon>
        <taxon>Actinomycetota</taxon>
        <taxon>Actinomycetes</taxon>
        <taxon>Kitasatosporales</taxon>
        <taxon>Streptomycetaceae</taxon>
        <taxon>Streptomyces</taxon>
    </lineage>
</organism>
<name>A0ABV4JCH2_9ACTN</name>
<dbReference type="Proteomes" id="UP001567537">
    <property type="component" value="Unassembled WGS sequence"/>
</dbReference>
<feature type="region of interest" description="Disordered" evidence="1">
    <location>
        <begin position="17"/>
        <end position="39"/>
    </location>
</feature>
<dbReference type="EMBL" id="JAHWZY010000072">
    <property type="protein sequence ID" value="MEZ3183145.1"/>
    <property type="molecule type" value="Genomic_DNA"/>
</dbReference>
<dbReference type="Pfam" id="PF09954">
    <property type="entry name" value="DUF2188"/>
    <property type="match status" value="1"/>
</dbReference>
<protein>
    <submittedName>
        <fullName evidence="2">DUF2188 domain-containing protein</fullName>
    </submittedName>
</protein>
<dbReference type="RefSeq" id="WP_371244585.1">
    <property type="nucleotide sequence ID" value="NZ_JAHWZY010000072.1"/>
</dbReference>
<comment type="caution">
    <text evidence="2">The sequence shown here is derived from an EMBL/GenBank/DDBJ whole genome shotgun (WGS) entry which is preliminary data.</text>
</comment>
<reference evidence="2 3" key="1">
    <citation type="journal article" date="2021" name="Res Sq">
        <title>Streptomyces Pimoensis sp. nov., Isolated From the Taklimakan Desert in Xinjiang, China.</title>
        <authorList>
            <person name="Zhang P."/>
            <person name="Luo X."/>
            <person name="Luo X."/>
            <person name="Liu Z."/>
            <person name="Xia Z."/>
            <person name="Wan C."/>
            <person name="zhang L."/>
        </authorList>
    </citation>
    <scope>NUCLEOTIDE SEQUENCE [LARGE SCALE GENOMIC DNA]</scope>
    <source>
        <strain evidence="2 3">TRM75549</strain>
    </source>
</reference>
<keyword evidence="3" id="KW-1185">Reference proteome</keyword>
<evidence type="ECO:0000256" key="1">
    <source>
        <dbReference type="SAM" id="MobiDB-lite"/>
    </source>
</evidence>
<sequence>MAERKPKRTVYHVTPDKEETAARQWQVQHKEGRRAVREPHRTQQEAIIAARQQAKQHKPAQVVVHGTDGRIRTEYTYGDDPRNIPG</sequence>
<evidence type="ECO:0000313" key="3">
    <source>
        <dbReference type="Proteomes" id="UP001567537"/>
    </source>
</evidence>
<feature type="compositionally biased region" description="Basic and acidic residues" evidence="1">
    <location>
        <begin position="28"/>
        <end position="39"/>
    </location>
</feature>
<dbReference type="InterPro" id="IPR018691">
    <property type="entry name" value="DUF2188"/>
</dbReference>
<accession>A0ABV4JCH2</accession>
<gene>
    <name evidence="2" type="ORF">KYY02_32140</name>
</gene>